<keyword evidence="3" id="KW-1185">Reference proteome</keyword>
<dbReference type="Pfam" id="PF21818">
    <property type="entry name" value="DUF6884"/>
    <property type="match status" value="1"/>
</dbReference>
<evidence type="ECO:0000259" key="1">
    <source>
        <dbReference type="Pfam" id="PF21818"/>
    </source>
</evidence>
<dbReference type="RefSeq" id="WP_101830758.1">
    <property type="nucleotide sequence ID" value="NZ_FZMO01000064.1"/>
</dbReference>
<protein>
    <recommendedName>
        <fullName evidence="1">DUF6884 domain-containing protein</fullName>
    </recommendedName>
</protein>
<gene>
    <name evidence="2" type="ORF">FRACA_1560008</name>
</gene>
<reference evidence="2 3" key="1">
    <citation type="submission" date="2017-06" db="EMBL/GenBank/DDBJ databases">
        <authorList>
            <person name="Kim H.J."/>
            <person name="Triplett B.A."/>
        </authorList>
    </citation>
    <scope>NUCLEOTIDE SEQUENCE [LARGE SCALE GENOMIC DNA]</scope>
    <source>
        <strain evidence="2">FRACA_ARgP5</strain>
    </source>
</reference>
<dbReference type="EMBL" id="FZMO01000064">
    <property type="protein sequence ID" value="SNQ46798.1"/>
    <property type="molecule type" value="Genomic_DNA"/>
</dbReference>
<organism evidence="2 3">
    <name type="scientific">Frankia canadensis</name>
    <dbReference type="NCBI Taxonomy" id="1836972"/>
    <lineage>
        <taxon>Bacteria</taxon>
        <taxon>Bacillati</taxon>
        <taxon>Actinomycetota</taxon>
        <taxon>Actinomycetes</taxon>
        <taxon>Frankiales</taxon>
        <taxon>Frankiaceae</taxon>
        <taxon>Frankia</taxon>
    </lineage>
</organism>
<dbReference type="InterPro" id="IPR049251">
    <property type="entry name" value="DUF6884"/>
</dbReference>
<name>A0A2I2KMA6_9ACTN</name>
<evidence type="ECO:0000313" key="3">
    <source>
        <dbReference type="Proteomes" id="UP000234331"/>
    </source>
</evidence>
<dbReference type="OrthoDB" id="2866199at2"/>
<feature type="domain" description="DUF6884" evidence="1">
    <location>
        <begin position="8"/>
        <end position="140"/>
    </location>
</feature>
<accession>A0A2I2KMA6</accession>
<proteinExistence type="predicted"/>
<evidence type="ECO:0000313" key="2">
    <source>
        <dbReference type="EMBL" id="SNQ46798.1"/>
    </source>
</evidence>
<sequence>MAVPTDLVLIGCVKSKSARPVRAAELFTGTLFEGRRAFAQVSGVPWYILSAKFGLLAPDDVIGPYDVYLADQPHAYRQAWGEFVCARLAALHRDLTGQTIEVHAGAAYVDPLRVPLGKLGARLATPTEHLGLGEQLAWYSSQRSRRADPPSVDRTVREVAALTAALTDQSRARTPGEFLAVGRDGFNRPGLYSW</sequence>
<dbReference type="AlphaFoldDB" id="A0A2I2KMA6"/>
<dbReference type="Proteomes" id="UP000234331">
    <property type="component" value="Unassembled WGS sequence"/>
</dbReference>